<evidence type="ECO:0000313" key="2">
    <source>
        <dbReference type="EMBL" id="GHC67752.1"/>
    </source>
</evidence>
<dbReference type="EMBL" id="BMXI01000027">
    <property type="protein sequence ID" value="GHC67752.1"/>
    <property type="molecule type" value="Genomic_DNA"/>
</dbReference>
<feature type="chain" id="PRO_5037390830" evidence="1">
    <location>
        <begin position="21"/>
        <end position="173"/>
    </location>
</feature>
<organism evidence="2 3">
    <name type="scientific">Roseibacillus persicicus</name>
    <dbReference type="NCBI Taxonomy" id="454148"/>
    <lineage>
        <taxon>Bacteria</taxon>
        <taxon>Pseudomonadati</taxon>
        <taxon>Verrucomicrobiota</taxon>
        <taxon>Verrucomicrobiia</taxon>
        <taxon>Verrucomicrobiales</taxon>
        <taxon>Verrucomicrobiaceae</taxon>
        <taxon>Roseibacillus</taxon>
    </lineage>
</organism>
<evidence type="ECO:0000256" key="1">
    <source>
        <dbReference type="SAM" id="SignalP"/>
    </source>
</evidence>
<dbReference type="RefSeq" id="WP_189574517.1">
    <property type="nucleotide sequence ID" value="NZ_BMXI01000027.1"/>
</dbReference>
<proteinExistence type="predicted"/>
<reference evidence="2" key="1">
    <citation type="journal article" date="2014" name="Int. J. Syst. Evol. Microbiol.">
        <title>Complete genome sequence of Corynebacterium casei LMG S-19264T (=DSM 44701T), isolated from a smear-ripened cheese.</title>
        <authorList>
            <consortium name="US DOE Joint Genome Institute (JGI-PGF)"/>
            <person name="Walter F."/>
            <person name="Albersmeier A."/>
            <person name="Kalinowski J."/>
            <person name="Ruckert C."/>
        </authorList>
    </citation>
    <scope>NUCLEOTIDE SEQUENCE</scope>
    <source>
        <strain evidence="2">KCTC 12988</strain>
    </source>
</reference>
<dbReference type="AlphaFoldDB" id="A0A918TYT7"/>
<reference evidence="2" key="2">
    <citation type="submission" date="2020-09" db="EMBL/GenBank/DDBJ databases">
        <authorList>
            <person name="Sun Q."/>
            <person name="Kim S."/>
        </authorList>
    </citation>
    <scope>NUCLEOTIDE SEQUENCE</scope>
    <source>
        <strain evidence="2">KCTC 12988</strain>
    </source>
</reference>
<name>A0A918TYT7_9BACT</name>
<keyword evidence="1" id="KW-0732">Signal</keyword>
<evidence type="ECO:0000313" key="3">
    <source>
        <dbReference type="Proteomes" id="UP000644507"/>
    </source>
</evidence>
<gene>
    <name evidence="2" type="ORF">GCM10007100_39840</name>
</gene>
<comment type="caution">
    <text evidence="2">The sequence shown here is derived from an EMBL/GenBank/DDBJ whole genome shotgun (WGS) entry which is preliminary data.</text>
</comment>
<protein>
    <submittedName>
        <fullName evidence="2">Uncharacterized protein</fullName>
    </submittedName>
</protein>
<dbReference type="Proteomes" id="UP000644507">
    <property type="component" value="Unassembled WGS sequence"/>
</dbReference>
<keyword evidence="3" id="KW-1185">Reference proteome</keyword>
<sequence>MKTFFPALACLLIWSISLNGEDLASKGKEMESLLDNVHLSYVAFEEEDEFTFLTAISLAVGKAIELDAFAGENRRRGIGRFVVDSSKDIRDCVVYPKAAEEIGIVYTGRNITLRTFVVEIAKQAKMDVYTSSAGLVFCPAGKDPKKEFDDEKLSIWSSVYKVAVEGKTKPNAE</sequence>
<feature type="signal peptide" evidence="1">
    <location>
        <begin position="1"/>
        <end position="20"/>
    </location>
</feature>
<accession>A0A918TYT7</accession>